<gene>
    <name evidence="1" type="ORF">S01H4_67274</name>
</gene>
<dbReference type="AlphaFoldDB" id="X1DME1"/>
<comment type="caution">
    <text evidence="1">The sequence shown here is derived from an EMBL/GenBank/DDBJ whole genome shotgun (WGS) entry which is preliminary data.</text>
</comment>
<dbReference type="EMBL" id="BART01042211">
    <property type="protein sequence ID" value="GAH21357.1"/>
    <property type="molecule type" value="Genomic_DNA"/>
</dbReference>
<reference evidence="1" key="1">
    <citation type="journal article" date="2014" name="Front. Microbiol.">
        <title>High frequency of phylogenetically diverse reductive dehalogenase-homologous genes in deep subseafloor sedimentary metagenomes.</title>
        <authorList>
            <person name="Kawai M."/>
            <person name="Futagami T."/>
            <person name="Toyoda A."/>
            <person name="Takaki Y."/>
            <person name="Nishi S."/>
            <person name="Hori S."/>
            <person name="Arai W."/>
            <person name="Tsubouchi T."/>
            <person name="Morono Y."/>
            <person name="Uchiyama I."/>
            <person name="Ito T."/>
            <person name="Fujiyama A."/>
            <person name="Inagaki F."/>
            <person name="Takami H."/>
        </authorList>
    </citation>
    <scope>NUCLEOTIDE SEQUENCE</scope>
    <source>
        <strain evidence="1">Expedition CK06-06</strain>
    </source>
</reference>
<accession>X1DME1</accession>
<feature type="non-terminal residue" evidence="1">
    <location>
        <position position="1"/>
    </location>
</feature>
<proteinExistence type="predicted"/>
<feature type="non-terminal residue" evidence="1">
    <location>
        <position position="38"/>
    </location>
</feature>
<protein>
    <submittedName>
        <fullName evidence="1">Uncharacterized protein</fullName>
    </submittedName>
</protein>
<evidence type="ECO:0000313" key="1">
    <source>
        <dbReference type="EMBL" id="GAH21357.1"/>
    </source>
</evidence>
<sequence length="38" mass="4104">KRLVRCEKCVTDGKEQAATSNLNLIGQHLGMFGKGKDG</sequence>
<organism evidence="1">
    <name type="scientific">marine sediment metagenome</name>
    <dbReference type="NCBI Taxonomy" id="412755"/>
    <lineage>
        <taxon>unclassified sequences</taxon>
        <taxon>metagenomes</taxon>
        <taxon>ecological metagenomes</taxon>
    </lineage>
</organism>
<name>X1DME1_9ZZZZ</name>